<feature type="compositionally biased region" description="Polar residues" evidence="1">
    <location>
        <begin position="416"/>
        <end position="426"/>
    </location>
</feature>
<accession>A0A1S3H5B8</accession>
<dbReference type="Gene3D" id="2.120.10.80">
    <property type="entry name" value="Kelch-type beta propeller"/>
    <property type="match status" value="1"/>
</dbReference>
<dbReference type="SUPFAM" id="SSF117281">
    <property type="entry name" value="Kelch motif"/>
    <property type="match status" value="1"/>
</dbReference>
<evidence type="ECO:0000313" key="3">
    <source>
        <dbReference type="RefSeq" id="XP_013380656.1"/>
    </source>
</evidence>
<dbReference type="STRING" id="7574.A0A1S3H5B8"/>
<dbReference type="PANTHER" id="PTHR46063">
    <property type="entry name" value="KELCH DOMAIN-CONTAINING PROTEIN"/>
    <property type="match status" value="1"/>
</dbReference>
<gene>
    <name evidence="3" type="primary">LOC106151790</name>
</gene>
<dbReference type="InterPro" id="IPR015915">
    <property type="entry name" value="Kelch-typ_b-propeller"/>
</dbReference>
<dbReference type="RefSeq" id="XP_013380656.1">
    <property type="nucleotide sequence ID" value="XM_013525202.1"/>
</dbReference>
<feature type="region of interest" description="Disordered" evidence="1">
    <location>
        <begin position="369"/>
        <end position="430"/>
    </location>
</feature>
<proteinExistence type="predicted"/>
<evidence type="ECO:0000313" key="2">
    <source>
        <dbReference type="Proteomes" id="UP000085678"/>
    </source>
</evidence>
<dbReference type="GeneID" id="106151790"/>
<dbReference type="KEGG" id="lak:106151790"/>
<dbReference type="InterPro" id="IPR052588">
    <property type="entry name" value="Kelch_domain_protein"/>
</dbReference>
<evidence type="ECO:0000256" key="1">
    <source>
        <dbReference type="SAM" id="MobiDB-lite"/>
    </source>
</evidence>
<dbReference type="InParanoid" id="A0A1S3H5B8"/>
<feature type="region of interest" description="Disordered" evidence="1">
    <location>
        <begin position="1"/>
        <end position="27"/>
    </location>
</feature>
<dbReference type="Pfam" id="PF13415">
    <property type="entry name" value="Beta-prop_FBX42"/>
    <property type="match status" value="1"/>
</dbReference>
<dbReference type="FunCoup" id="A0A1S3H5B8">
    <property type="interactions" value="1823"/>
</dbReference>
<keyword evidence="2" id="KW-1185">Reference proteome</keyword>
<reference evidence="3" key="1">
    <citation type="submission" date="2025-08" db="UniProtKB">
        <authorList>
            <consortium name="RefSeq"/>
        </authorList>
    </citation>
    <scope>IDENTIFICATION</scope>
    <source>
        <tissue evidence="3">Gonads</tissue>
    </source>
</reference>
<feature type="compositionally biased region" description="Acidic residues" evidence="1">
    <location>
        <begin position="522"/>
        <end position="559"/>
    </location>
</feature>
<feature type="compositionally biased region" description="Basic and acidic residues" evidence="1">
    <location>
        <begin position="11"/>
        <end position="25"/>
    </location>
</feature>
<dbReference type="PANTHER" id="PTHR46063:SF1">
    <property type="entry name" value="KELCH DOMAIN-CONTAINING PROTEIN 4"/>
    <property type="match status" value="1"/>
</dbReference>
<feature type="compositionally biased region" description="Basic residues" evidence="1">
    <location>
        <begin position="1"/>
        <end position="10"/>
    </location>
</feature>
<feature type="compositionally biased region" description="Basic and acidic residues" evidence="1">
    <location>
        <begin position="402"/>
        <end position="415"/>
    </location>
</feature>
<dbReference type="OrthoDB" id="4447at2759"/>
<feature type="region of interest" description="Disordered" evidence="1">
    <location>
        <begin position="518"/>
        <end position="559"/>
    </location>
</feature>
<name>A0A1S3H5B8_LINAN</name>
<sequence length="608" mass="69523">MGKKQKKEKKGKGAEKTAKKTDKKMEKKVKKALAEAGEEDIEALIAEFQSKDKKRLQVVEEKCDPPSPRCNMTLTPHPDREELIMFGGEYFNGSKTFMYNELYFYNIKKNEWLKVTAPNAPPPRCSHQAVALKQGGGQLWLFGGEFASPTQSQFYHYKDLWVYHLQEKKWEKVNAPGGPSSRSGHRMTSLKKLLIVFGGFHDNIRDYKYFNDAYAFNLETYTWMKVEASGIPPAPRSGCQMAALAEQNRLLIYGGYSKEKVKREVDKGTIHSDMFYLVAEDKKKDDLSTVKWKWQSVKQSGARPSPRCGFSLTPIGNNKAITFGGVYDEEDSEEEIKGVFYNEMYTLELDTGKWYDLVLRGKKVITEKKKRRRKDKKTQDGENEEGDCDEEGEEEDMDVEEEVKNLKIEGNKTDSTESSSSPQNEETTFDDGVFKVTVGPQTTCQSGDGTGDSGSTCMEADIFMPRPRMNAMVTVKNNQLFLYGGLYEEGDKQITLDDMYSLDVQKVEEWNIICKGNVDSQEWQESDSSSDEEEDEDMVSEGTEEDLDLEDAPEIEEEEELKDYFLRTREFWLETVSDMLADEAEEMSSGKMRQKAEEIAELYYKSNT</sequence>
<dbReference type="AlphaFoldDB" id="A0A1S3H5B8"/>
<organism evidence="2 3">
    <name type="scientific">Lingula anatina</name>
    <name type="common">Brachiopod</name>
    <name type="synonym">Lingula unguis</name>
    <dbReference type="NCBI Taxonomy" id="7574"/>
    <lineage>
        <taxon>Eukaryota</taxon>
        <taxon>Metazoa</taxon>
        <taxon>Spiralia</taxon>
        <taxon>Lophotrochozoa</taxon>
        <taxon>Brachiopoda</taxon>
        <taxon>Linguliformea</taxon>
        <taxon>Lingulata</taxon>
        <taxon>Lingulida</taxon>
        <taxon>Linguloidea</taxon>
        <taxon>Lingulidae</taxon>
        <taxon>Lingula</taxon>
    </lineage>
</organism>
<protein>
    <submittedName>
        <fullName evidence="3">Kelch domain-containing protein 4</fullName>
    </submittedName>
</protein>
<dbReference type="Proteomes" id="UP000085678">
    <property type="component" value="Unplaced"/>
</dbReference>
<feature type="compositionally biased region" description="Acidic residues" evidence="1">
    <location>
        <begin position="381"/>
        <end position="401"/>
    </location>
</feature>